<dbReference type="GO" id="GO:0000272">
    <property type="term" value="P:polysaccharide catabolic process"/>
    <property type="evidence" value="ECO:0007669"/>
    <property type="project" value="InterPro"/>
</dbReference>
<evidence type="ECO:0000256" key="1">
    <source>
        <dbReference type="SAM" id="MobiDB-lite"/>
    </source>
</evidence>
<dbReference type="SUPFAM" id="SSF63446">
    <property type="entry name" value="Type I dockerin domain"/>
    <property type="match status" value="1"/>
</dbReference>
<evidence type="ECO:0000313" key="3">
    <source>
        <dbReference type="Proteomes" id="UP000315440"/>
    </source>
</evidence>
<proteinExistence type="predicted"/>
<dbReference type="Pfam" id="PF13385">
    <property type="entry name" value="Laminin_G_3"/>
    <property type="match status" value="1"/>
</dbReference>
<comment type="caution">
    <text evidence="2">The sequence shown here is derived from an EMBL/GenBank/DDBJ whole genome shotgun (WGS) entry which is preliminary data.</text>
</comment>
<keyword evidence="3" id="KW-1185">Reference proteome</keyword>
<dbReference type="EMBL" id="SJPQ01000001">
    <property type="protein sequence ID" value="TWT90517.1"/>
    <property type="molecule type" value="Genomic_DNA"/>
</dbReference>
<dbReference type="InterPro" id="IPR013320">
    <property type="entry name" value="ConA-like_dom_sf"/>
</dbReference>
<dbReference type="InterPro" id="IPR018247">
    <property type="entry name" value="EF_Hand_1_Ca_BS"/>
</dbReference>
<dbReference type="InterPro" id="IPR036439">
    <property type="entry name" value="Dockerin_dom_sf"/>
</dbReference>
<dbReference type="Gene3D" id="1.10.1330.10">
    <property type="entry name" value="Dockerin domain"/>
    <property type="match status" value="1"/>
</dbReference>
<dbReference type="PROSITE" id="PS00018">
    <property type="entry name" value="EF_HAND_1"/>
    <property type="match status" value="2"/>
</dbReference>
<accession>A0A5C5ZTX1</accession>
<organism evidence="2 3">
    <name type="scientific">Pseudobythopirellula maris</name>
    <dbReference type="NCBI Taxonomy" id="2527991"/>
    <lineage>
        <taxon>Bacteria</taxon>
        <taxon>Pseudomonadati</taxon>
        <taxon>Planctomycetota</taxon>
        <taxon>Planctomycetia</taxon>
        <taxon>Pirellulales</taxon>
        <taxon>Lacipirellulaceae</taxon>
        <taxon>Pseudobythopirellula</taxon>
    </lineage>
</organism>
<dbReference type="SUPFAM" id="SSF49899">
    <property type="entry name" value="Concanavalin A-like lectins/glucanases"/>
    <property type="match status" value="1"/>
</dbReference>
<feature type="region of interest" description="Disordered" evidence="1">
    <location>
        <begin position="222"/>
        <end position="241"/>
    </location>
</feature>
<dbReference type="Proteomes" id="UP000315440">
    <property type="component" value="Unassembled WGS sequence"/>
</dbReference>
<sequence length="379" mass="40263">MASAGVPAALQPHLINHYTFDDPQGGDPGSATELDLGLDATPIQLLNGAPRVIDGAWGGSVYALETRQNNSGPNDDWKAGVFFDSSAESTLGGSNHVTGVTIAGWFKPLGDVGDNPSPNTNSGDPFDTFNAFGLAGLLRGDDGGVGVDGHGVRALLEVIGGKVVGLGRRLDDQSGSGRVSTVDDWHVVMPPGEWTHLTATFDFDQGEIFLYKNGLALAADQPQTDNWDLDPEETNHTSPTNPAGIKIGGSHPNNSQEQNPFNGRIDELTFFNRVVYPREVRGLYLGLSGQPGDYNGDGVVDAADFTVWRDTRDHSGDLRADGDNNGVVNELDYDLWLDNFGKSWPSPSSASQGQSTPEPSAGALLAVGVWGVTRKRRKP</sequence>
<protein>
    <recommendedName>
        <fullName evidence="4">LamG-like jellyroll fold domain-containing protein</fullName>
    </recommendedName>
</protein>
<evidence type="ECO:0008006" key="4">
    <source>
        <dbReference type="Google" id="ProtNLM"/>
    </source>
</evidence>
<reference evidence="2 3" key="1">
    <citation type="submission" date="2019-02" db="EMBL/GenBank/DDBJ databases">
        <title>Deep-cultivation of Planctomycetes and their phenomic and genomic characterization uncovers novel biology.</title>
        <authorList>
            <person name="Wiegand S."/>
            <person name="Jogler M."/>
            <person name="Boedeker C."/>
            <person name="Pinto D."/>
            <person name="Vollmers J."/>
            <person name="Rivas-Marin E."/>
            <person name="Kohn T."/>
            <person name="Peeters S.H."/>
            <person name="Heuer A."/>
            <person name="Rast P."/>
            <person name="Oberbeckmann S."/>
            <person name="Bunk B."/>
            <person name="Jeske O."/>
            <person name="Meyerdierks A."/>
            <person name="Storesund J.E."/>
            <person name="Kallscheuer N."/>
            <person name="Luecker S."/>
            <person name="Lage O.M."/>
            <person name="Pohl T."/>
            <person name="Merkel B.J."/>
            <person name="Hornburger P."/>
            <person name="Mueller R.-W."/>
            <person name="Bruemmer F."/>
            <person name="Labrenz M."/>
            <person name="Spormann A.M."/>
            <person name="Op Den Camp H."/>
            <person name="Overmann J."/>
            <person name="Amann R."/>
            <person name="Jetten M.S.M."/>
            <person name="Mascher T."/>
            <person name="Medema M.H."/>
            <person name="Devos D.P."/>
            <person name="Kaster A.-K."/>
            <person name="Ovreas L."/>
            <person name="Rohde M."/>
            <person name="Galperin M.Y."/>
            <person name="Jogler C."/>
        </authorList>
    </citation>
    <scope>NUCLEOTIDE SEQUENCE [LARGE SCALE GENOMIC DNA]</scope>
    <source>
        <strain evidence="2 3">Mal64</strain>
    </source>
</reference>
<dbReference type="Gene3D" id="2.60.120.200">
    <property type="match status" value="1"/>
</dbReference>
<name>A0A5C5ZTX1_9BACT</name>
<gene>
    <name evidence="2" type="ORF">Mal64_09080</name>
</gene>
<dbReference type="InterPro" id="IPR013424">
    <property type="entry name" value="Ice-binding_C"/>
</dbReference>
<dbReference type="NCBIfam" id="TIGR02595">
    <property type="entry name" value="PEP_CTERM"/>
    <property type="match status" value="1"/>
</dbReference>
<evidence type="ECO:0000313" key="2">
    <source>
        <dbReference type="EMBL" id="TWT90517.1"/>
    </source>
</evidence>
<dbReference type="AlphaFoldDB" id="A0A5C5ZTX1"/>